<protein>
    <submittedName>
        <fullName evidence="2">DUF4365 domain-containing protein</fullName>
    </submittedName>
</protein>
<comment type="caution">
    <text evidence="2">The sequence shown here is derived from an EMBL/GenBank/DDBJ whole genome shotgun (WGS) entry which is preliminary data.</text>
</comment>
<feature type="domain" description="DUF4365" evidence="1">
    <location>
        <begin position="15"/>
        <end position="146"/>
    </location>
</feature>
<proteinExistence type="predicted"/>
<evidence type="ECO:0000259" key="1">
    <source>
        <dbReference type="Pfam" id="PF14280"/>
    </source>
</evidence>
<feature type="non-terminal residue" evidence="2">
    <location>
        <position position="188"/>
    </location>
</feature>
<sequence>MGILPQVYSTHQQETDSFRKIESIIPSEKFILRKESGGDYGVDCILEIIEDGFATNIRSHIQLKSKQNQFLDSDGYFKYSVPIKTINYLSNTLSSIFLIYSESEDVVYWEWNSVILEKINQSTKTGTKSFKYAFYKTLDDKSIDEIYLTIKNKNEIIINLGLNSLEKGVLENLITEDISYDLLLNFFK</sequence>
<evidence type="ECO:0000313" key="2">
    <source>
        <dbReference type="EMBL" id="EBM9625486.1"/>
    </source>
</evidence>
<dbReference type="InterPro" id="IPR025375">
    <property type="entry name" value="DUF4365"/>
</dbReference>
<organism evidence="2">
    <name type="scientific">Salmonella senftenberg</name>
    <dbReference type="NCBI Taxonomy" id="28150"/>
    <lineage>
        <taxon>Bacteria</taxon>
        <taxon>Pseudomonadati</taxon>
        <taxon>Pseudomonadota</taxon>
        <taxon>Gammaproteobacteria</taxon>
        <taxon>Enterobacterales</taxon>
        <taxon>Enterobacteriaceae</taxon>
        <taxon>Salmonella</taxon>
    </lineage>
</organism>
<dbReference type="EMBL" id="AAGEHA010000039">
    <property type="protein sequence ID" value="EBM9625486.1"/>
    <property type="molecule type" value="Genomic_DNA"/>
</dbReference>
<gene>
    <name evidence="2" type="ORF">IL86_23625</name>
</gene>
<dbReference type="AlphaFoldDB" id="A0A5T7JY17"/>
<dbReference type="Pfam" id="PF14280">
    <property type="entry name" value="DUF4365"/>
    <property type="match status" value="1"/>
</dbReference>
<accession>A0A5T7JY17</accession>
<reference evidence="2" key="1">
    <citation type="submission" date="2019-06" db="EMBL/GenBank/DDBJ databases">
        <authorList>
            <consortium name="GenomeTrakr network: Whole genome sequencing for foodborne pathogen traceback"/>
        </authorList>
    </citation>
    <scope>NUCLEOTIDE SEQUENCE</scope>
    <source>
        <strain evidence="2">NY-17539</strain>
    </source>
</reference>
<name>A0A5T7JY17_SALSE</name>